<keyword evidence="3" id="KW-1185">Reference proteome</keyword>
<dbReference type="GeneID" id="10543707"/>
<dbReference type="InParanoid" id="E3L9Y6"/>
<dbReference type="GeneID" id="10543717"/>
<dbReference type="EMBL" id="DS178390">
    <property type="protein sequence ID" value="EFP93371.2"/>
    <property type="molecule type" value="Genomic_DNA"/>
</dbReference>
<reference evidence="1" key="3">
    <citation type="submission" date="2012-02" db="EMBL/GenBank/DDBJ databases">
        <title>The Genome Sequence of Puccinia graminis f. sp. tritici Strain CRL 75-36-700-3.</title>
        <authorList>
            <consortium name="The Broad Institute Genome Sequencing Platform"/>
            <person name="Birren B."/>
            <person name="Lander E."/>
            <person name="Galagan J."/>
            <person name="Nusbaum C."/>
            <person name="Devon K."/>
            <person name="Cuomo C."/>
            <person name="Jaffe D."/>
            <person name="Butler J."/>
            <person name="Alvarez P."/>
            <person name="Gnerre S."/>
            <person name="Grabherr M."/>
            <person name="Mauceli E."/>
            <person name="Brockman W."/>
            <person name="Young S."/>
            <person name="LaButti K."/>
            <person name="Sykes S."/>
            <person name="DeCaprio D."/>
            <person name="Crawford M."/>
            <person name="Koehrsen M."/>
            <person name="Engels R."/>
            <person name="Montgomery P."/>
            <person name="Pearson M."/>
            <person name="Howarth C."/>
            <person name="Larson L."/>
            <person name="White J."/>
            <person name="Zeng Q."/>
            <person name="Kodira C."/>
            <person name="Yandava C."/>
            <person name="Alvarado L."/>
            <person name="O'Leary S."/>
            <person name="Szabo L."/>
            <person name="Dean R."/>
            <person name="Schein J."/>
        </authorList>
    </citation>
    <scope>NUCLEOTIDE SEQUENCE</scope>
    <source>
        <strain evidence="1">CRL 75-36-700-3</strain>
    </source>
</reference>
<dbReference type="RefSeq" id="XP_003337780.2">
    <property type="nucleotide sequence ID" value="XM_003337732.2"/>
</dbReference>
<dbReference type="KEGG" id="pgr:PGTG_19094"/>
<reference evidence="3" key="2">
    <citation type="journal article" date="2011" name="Proc. Natl. Acad. Sci. U.S.A.">
        <title>Obligate biotrophy features unraveled by the genomic analysis of rust fungi.</title>
        <authorList>
            <person name="Duplessis S."/>
            <person name="Cuomo C.A."/>
            <person name="Lin Y.-C."/>
            <person name="Aerts A."/>
            <person name="Tisserant E."/>
            <person name="Veneault-Fourrey C."/>
            <person name="Joly D.L."/>
            <person name="Hacquard S."/>
            <person name="Amselem J."/>
            <person name="Cantarel B.L."/>
            <person name="Chiu R."/>
            <person name="Coutinho P.M."/>
            <person name="Feau N."/>
            <person name="Field M."/>
            <person name="Frey P."/>
            <person name="Gelhaye E."/>
            <person name="Goldberg J."/>
            <person name="Grabherr M.G."/>
            <person name="Kodira C.D."/>
            <person name="Kohler A."/>
            <person name="Kuees U."/>
            <person name="Lindquist E.A."/>
            <person name="Lucas S.M."/>
            <person name="Mago R."/>
            <person name="Mauceli E."/>
            <person name="Morin E."/>
            <person name="Murat C."/>
            <person name="Pangilinan J.L."/>
            <person name="Park R."/>
            <person name="Pearson M."/>
            <person name="Quesneville H."/>
            <person name="Rouhier N."/>
            <person name="Sakthikumar S."/>
            <person name="Salamov A.A."/>
            <person name="Schmutz J."/>
            <person name="Selles B."/>
            <person name="Shapiro H."/>
            <person name="Tanguay P."/>
            <person name="Tuskan G.A."/>
            <person name="Henrissat B."/>
            <person name="Van de Peer Y."/>
            <person name="Rouze P."/>
            <person name="Ellis J.G."/>
            <person name="Dodds P.N."/>
            <person name="Schein J.E."/>
            <person name="Zhong S."/>
            <person name="Hamelin R.C."/>
            <person name="Grigoriev I.V."/>
            <person name="Szabo L.J."/>
            <person name="Martin F."/>
        </authorList>
    </citation>
    <scope>NUCLEOTIDE SEQUENCE [LARGE SCALE GENOMIC DNA]</scope>
    <source>
        <strain evidence="3">CRL 75-36-700-3 / race SCCL</strain>
    </source>
</reference>
<evidence type="ECO:0000313" key="3">
    <source>
        <dbReference type="Proteomes" id="UP000008783"/>
    </source>
</evidence>
<evidence type="ECO:0000313" key="1">
    <source>
        <dbReference type="EMBL" id="EFP93361.2"/>
    </source>
</evidence>
<dbReference type="OrthoDB" id="2512921at2759"/>
<dbReference type="AlphaFoldDB" id="E3L9Y6"/>
<evidence type="ECO:0000313" key="2">
    <source>
        <dbReference type="EMBL" id="EFP93371.2"/>
    </source>
</evidence>
<accession>E3L9Y6</accession>
<sequence length="60" mass="6734">MVRQAAKTPDVNLDWSVQDLQGFAHVFNHRPQHSHSKKPNNGIMPQVYGQIVPGIFVPSI</sequence>
<dbReference type="VEuPathDB" id="FungiDB:PGTG_19094"/>
<dbReference type="KEGG" id="pgr:PGTG_19104"/>
<name>E3L9Y6_PUCGT</name>
<dbReference type="RefSeq" id="XP_003337790.2">
    <property type="nucleotide sequence ID" value="XM_003337742.2"/>
</dbReference>
<dbReference type="EMBL" id="DS178390">
    <property type="protein sequence ID" value="EFP93361.2"/>
    <property type="molecule type" value="Genomic_DNA"/>
</dbReference>
<dbReference type="HOGENOM" id="CLU_2942850_0_0_1"/>
<organism evidence="1 3">
    <name type="scientific">Puccinia graminis f. sp. tritici (strain CRL 75-36-700-3 / race SCCL)</name>
    <name type="common">Black stem rust fungus</name>
    <dbReference type="NCBI Taxonomy" id="418459"/>
    <lineage>
        <taxon>Eukaryota</taxon>
        <taxon>Fungi</taxon>
        <taxon>Dikarya</taxon>
        <taxon>Basidiomycota</taxon>
        <taxon>Pucciniomycotina</taxon>
        <taxon>Pucciniomycetes</taxon>
        <taxon>Pucciniales</taxon>
        <taxon>Pucciniaceae</taxon>
        <taxon>Puccinia</taxon>
    </lineage>
</organism>
<reference key="1">
    <citation type="submission" date="2007-01" db="EMBL/GenBank/DDBJ databases">
        <title>The Genome Sequence of Puccinia graminis f. sp. tritici Strain CRL 75-36-700-3.</title>
        <authorList>
            <consortium name="The Broad Institute Genome Sequencing Platform"/>
            <person name="Birren B."/>
            <person name="Lander E."/>
            <person name="Galagan J."/>
            <person name="Nusbaum C."/>
            <person name="Devon K."/>
            <person name="Cuomo C."/>
            <person name="Jaffe D."/>
            <person name="Butler J."/>
            <person name="Alvarez P."/>
            <person name="Gnerre S."/>
            <person name="Grabherr M."/>
            <person name="Mauceli E."/>
            <person name="Brockman W."/>
            <person name="Young S."/>
            <person name="LaButti K."/>
            <person name="Sykes S."/>
            <person name="DeCaprio D."/>
            <person name="Crawford M."/>
            <person name="Koehrsen M."/>
            <person name="Engels R."/>
            <person name="Montgomery P."/>
            <person name="Pearson M."/>
            <person name="Howarth C."/>
            <person name="Larson L."/>
            <person name="White J."/>
            <person name="Zeng Q."/>
            <person name="Kodira C."/>
            <person name="Yandava C."/>
            <person name="Alvarado L."/>
            <person name="O'Leary S."/>
            <person name="Szabo L."/>
            <person name="Dean R."/>
            <person name="Schein J."/>
        </authorList>
    </citation>
    <scope>NUCLEOTIDE SEQUENCE</scope>
    <source>
        <strain evidence="2">CRL 75-36-700-3</strain>
    </source>
</reference>
<proteinExistence type="predicted"/>
<gene>
    <name evidence="1" type="ORF">PGTG_19094</name>
    <name evidence="2" type="ORF">PGTG_19104</name>
</gene>
<dbReference type="VEuPathDB" id="FungiDB:PGTG_19104"/>
<dbReference type="Proteomes" id="UP000008783">
    <property type="component" value="Unassembled WGS sequence"/>
</dbReference>
<protein>
    <submittedName>
        <fullName evidence="1">Uncharacterized protein</fullName>
    </submittedName>
</protein>